<evidence type="ECO:0000256" key="6">
    <source>
        <dbReference type="ARBA" id="ARBA00023136"/>
    </source>
</evidence>
<dbReference type="EMBL" id="JACHEN010000035">
    <property type="protein sequence ID" value="MBB6218232.1"/>
    <property type="molecule type" value="Genomic_DNA"/>
</dbReference>
<dbReference type="InterPro" id="IPR050189">
    <property type="entry name" value="MFS_Efflux_Transporters"/>
</dbReference>
<dbReference type="Proteomes" id="UP000579281">
    <property type="component" value="Unassembled WGS sequence"/>
</dbReference>
<dbReference type="PROSITE" id="PS50850">
    <property type="entry name" value="MFS"/>
    <property type="match status" value="1"/>
</dbReference>
<gene>
    <name evidence="9" type="ORF">HNQ80_004391</name>
</gene>
<dbReference type="GO" id="GO:0005886">
    <property type="term" value="C:plasma membrane"/>
    <property type="evidence" value="ECO:0007669"/>
    <property type="project" value="UniProtKB-SubCell"/>
</dbReference>
<dbReference type="InterPro" id="IPR020846">
    <property type="entry name" value="MFS_dom"/>
</dbReference>
<keyword evidence="4 7" id="KW-0812">Transmembrane</keyword>
<feature type="domain" description="Major facilitator superfamily (MFS) profile" evidence="8">
    <location>
        <begin position="8"/>
        <end position="393"/>
    </location>
</feature>
<dbReference type="PROSITE" id="PS00216">
    <property type="entry name" value="SUGAR_TRANSPORT_1"/>
    <property type="match status" value="1"/>
</dbReference>
<keyword evidence="5 7" id="KW-1133">Transmembrane helix</keyword>
<evidence type="ECO:0000256" key="5">
    <source>
        <dbReference type="ARBA" id="ARBA00022989"/>
    </source>
</evidence>
<evidence type="ECO:0000256" key="7">
    <source>
        <dbReference type="SAM" id="Phobius"/>
    </source>
</evidence>
<name>A0A841L544_9FIRM</name>
<dbReference type="PANTHER" id="PTHR43124:SF3">
    <property type="entry name" value="CHLORAMPHENICOL EFFLUX PUMP RV0191"/>
    <property type="match status" value="1"/>
</dbReference>
<feature type="transmembrane region" description="Helical" evidence="7">
    <location>
        <begin position="254"/>
        <end position="273"/>
    </location>
</feature>
<proteinExistence type="predicted"/>
<keyword evidence="6 7" id="KW-0472">Membrane</keyword>
<reference evidence="9 10" key="1">
    <citation type="submission" date="2020-08" db="EMBL/GenBank/DDBJ databases">
        <title>Genomic Encyclopedia of Type Strains, Phase IV (KMG-IV): sequencing the most valuable type-strain genomes for metagenomic binning, comparative biology and taxonomic classification.</title>
        <authorList>
            <person name="Goeker M."/>
        </authorList>
    </citation>
    <scope>NUCLEOTIDE SEQUENCE [LARGE SCALE GENOMIC DNA]</scope>
    <source>
        <strain evidence="9 10">DSM 103526</strain>
    </source>
</reference>
<comment type="caution">
    <text evidence="9">The sequence shown here is derived from an EMBL/GenBank/DDBJ whole genome shotgun (WGS) entry which is preliminary data.</text>
</comment>
<dbReference type="InterPro" id="IPR005829">
    <property type="entry name" value="Sugar_transporter_CS"/>
</dbReference>
<feature type="transmembrane region" description="Helical" evidence="7">
    <location>
        <begin position="47"/>
        <end position="66"/>
    </location>
</feature>
<dbReference type="CDD" id="cd17474">
    <property type="entry name" value="MFS_YfmO_like"/>
    <property type="match status" value="1"/>
</dbReference>
<feature type="transmembrane region" description="Helical" evidence="7">
    <location>
        <begin position="213"/>
        <end position="234"/>
    </location>
</feature>
<dbReference type="SUPFAM" id="SSF103473">
    <property type="entry name" value="MFS general substrate transporter"/>
    <property type="match status" value="1"/>
</dbReference>
<protein>
    <submittedName>
        <fullName evidence="9">ACDE family multidrug resistance protein</fullName>
    </submittedName>
</protein>
<evidence type="ECO:0000259" key="8">
    <source>
        <dbReference type="PROSITE" id="PS50850"/>
    </source>
</evidence>
<dbReference type="PRINTS" id="PR01036">
    <property type="entry name" value="TCRTETB"/>
</dbReference>
<evidence type="ECO:0000256" key="4">
    <source>
        <dbReference type="ARBA" id="ARBA00022692"/>
    </source>
</evidence>
<dbReference type="AlphaFoldDB" id="A0A841L544"/>
<dbReference type="InterPro" id="IPR011701">
    <property type="entry name" value="MFS"/>
</dbReference>
<dbReference type="Gene3D" id="1.20.1250.20">
    <property type="entry name" value="MFS general substrate transporter like domains"/>
    <property type="match status" value="1"/>
</dbReference>
<keyword evidence="10" id="KW-1185">Reference proteome</keyword>
<feature type="transmembrane region" description="Helical" evidence="7">
    <location>
        <begin position="162"/>
        <end position="186"/>
    </location>
</feature>
<sequence length="402" mass="44430">MIKNQSFKMLALSFVPFIMVLGNSMLIPVLTDIKRELNITSLEANLILSYFSFSAALIIPFLGFISDRIGRKKVMIPALILYGIGGLISGFASVFAREPYKIIILGRIIQGFGAAGTSPIAMALVSDMFSTTERGRALGIIEASNGIGKVLSPILGSLIAMIAWYFIFFSYSFLTIPVAILIWFVIKEERSHAERKNLSIYFSEIWMILRAKGLSLVVCLFGGFGILFILYGILANISDILGGELKSNLLKRGFIVALPVTTMSIVSYWLGGYLQHKRGIYKRMITYSFFVCIVALLWIPHGKSFMSRLIILEIIGIVTGTALTALNTLVTSCAPPGKRGVITAVYNSCRFLGIAFGPIYFSNFYGANYKLILFTIMTGGMTLLAQQYLQADRMLEYFGAKK</sequence>
<feature type="transmembrane region" description="Helical" evidence="7">
    <location>
        <begin position="305"/>
        <end position="329"/>
    </location>
</feature>
<dbReference type="PANTHER" id="PTHR43124">
    <property type="entry name" value="PURINE EFFLUX PUMP PBUE"/>
    <property type="match status" value="1"/>
</dbReference>
<comment type="subcellular location">
    <subcellularLocation>
        <location evidence="1">Cell membrane</location>
        <topology evidence="1">Multi-pass membrane protein</topology>
    </subcellularLocation>
</comment>
<dbReference type="RefSeq" id="WP_184312725.1">
    <property type="nucleotide sequence ID" value="NZ_JACHEN010000035.1"/>
</dbReference>
<feature type="transmembrane region" description="Helical" evidence="7">
    <location>
        <begin position="7"/>
        <end position="27"/>
    </location>
</feature>
<dbReference type="Pfam" id="PF07690">
    <property type="entry name" value="MFS_1"/>
    <property type="match status" value="1"/>
</dbReference>
<feature type="transmembrane region" description="Helical" evidence="7">
    <location>
        <begin position="78"/>
        <end position="96"/>
    </location>
</feature>
<dbReference type="GO" id="GO:0022857">
    <property type="term" value="F:transmembrane transporter activity"/>
    <property type="evidence" value="ECO:0007669"/>
    <property type="project" value="InterPro"/>
</dbReference>
<evidence type="ECO:0000256" key="1">
    <source>
        <dbReference type="ARBA" id="ARBA00004651"/>
    </source>
</evidence>
<dbReference type="InterPro" id="IPR036259">
    <property type="entry name" value="MFS_trans_sf"/>
</dbReference>
<organism evidence="9 10">
    <name type="scientific">Anaerosolibacter carboniphilus</name>
    <dbReference type="NCBI Taxonomy" id="1417629"/>
    <lineage>
        <taxon>Bacteria</taxon>
        <taxon>Bacillati</taxon>
        <taxon>Bacillota</taxon>
        <taxon>Clostridia</taxon>
        <taxon>Peptostreptococcales</taxon>
        <taxon>Thermotaleaceae</taxon>
        <taxon>Anaerosolibacter</taxon>
    </lineage>
</organism>
<evidence type="ECO:0000256" key="2">
    <source>
        <dbReference type="ARBA" id="ARBA00022448"/>
    </source>
</evidence>
<evidence type="ECO:0000313" key="10">
    <source>
        <dbReference type="Proteomes" id="UP000579281"/>
    </source>
</evidence>
<accession>A0A841L544</accession>
<feature type="transmembrane region" description="Helical" evidence="7">
    <location>
        <begin position="280"/>
        <end position="299"/>
    </location>
</feature>
<evidence type="ECO:0000256" key="3">
    <source>
        <dbReference type="ARBA" id="ARBA00022475"/>
    </source>
</evidence>
<keyword evidence="2" id="KW-0813">Transport</keyword>
<evidence type="ECO:0000313" key="9">
    <source>
        <dbReference type="EMBL" id="MBB6218232.1"/>
    </source>
</evidence>
<feature type="transmembrane region" description="Helical" evidence="7">
    <location>
        <begin position="102"/>
        <end position="125"/>
    </location>
</feature>
<keyword evidence="3" id="KW-1003">Cell membrane</keyword>